<feature type="region of interest" description="Disordered" evidence="1">
    <location>
        <begin position="85"/>
        <end position="143"/>
    </location>
</feature>
<dbReference type="EMBL" id="KL584711">
    <property type="protein sequence ID" value="KEQ72375.1"/>
    <property type="molecule type" value="Genomic_DNA"/>
</dbReference>
<evidence type="ECO:0000313" key="3">
    <source>
        <dbReference type="Proteomes" id="UP000027730"/>
    </source>
</evidence>
<sequence>MHIKVRPQIGEDPAIQGSKNVESSVCPENPHSFTLASQSHSGRRVRGWQRRAVLTLHNISERRLPVGTPASRLLVSSRRENQPFSHINVIKAEDIDDERASHQSTHKPYVSSSSGPSPKSSSKNLNSGETGRMSNHDSGSEEQIRLAELATARLERESKRIIDNDPTIPLSKLVDPKTTRNRLSRHCPDIDHPDLSDGDTSRTSKKGSPMDVHAKIFHPGSRDSSVSRSREPPRASFAMLSADDGDFQLVTNKKTKPSSRPAVGLNAHEVKVDGKSSAIAVSFNRQEINEVFGNNLPPLAYFQGNVGNKNGQVGFAIHPNRDISAQQWSQSGYQWYNIGQFSNSRRRTEGSLASHRLKGENELHSLLQHSLCYFRAVAKQQEAASMDLPFGLKELQTYMPKVPIERAAPKVVVGPSAADTPTRSEPVHHLPEKRYRARISSLGPKLEPWAQGYDSRARSKYEYSTAPVAPAPINFSMPREFIPSVAAASSMLNKTSSSPPHSLTTLNNLSFGAFSTDRAYGPNSNNSVLSNPEEPASTRPSTNEFSQYLSSFLPKVAPQTVTSQLQSSVPNLNFSTFLEKTQPQTASPGQAAASTQRSFTKANLEKIFSAASSRNINNGTSTRTVLHDPFQSQSPSIPAMTKQESNVKHHDFTWSSTPIGEGTSSFVGQAASSTSSDDDVPFDPRDSEPDYAPDTRTMEIVDMNLPHMTTEELAIYSRPSPQNFNGPFFMGSPDVPSEASRKSHEQELHDWFYSGLSIAERQNEHLKYIKTAHNQKPSISQPVANPGPIGTPPVCSMSSKNRESEPFNEYTQGPLEQRRGYLAPFCDPPEWCIDKSANGNNSFFGEDWSQPPERISRDARYRPLPSESKFGVYDGRGAGASGFRPSEGRHRVGSNLKY</sequence>
<dbReference type="OrthoDB" id="10251048at2759"/>
<feature type="region of interest" description="Disordered" evidence="1">
    <location>
        <begin position="1"/>
        <end position="27"/>
    </location>
</feature>
<feature type="compositionally biased region" description="Low complexity" evidence="1">
    <location>
        <begin position="111"/>
        <end position="128"/>
    </location>
</feature>
<keyword evidence="3" id="KW-1185">Reference proteome</keyword>
<evidence type="ECO:0000256" key="1">
    <source>
        <dbReference type="SAM" id="MobiDB-lite"/>
    </source>
</evidence>
<feature type="compositionally biased region" description="Basic and acidic residues" evidence="1">
    <location>
        <begin position="134"/>
        <end position="143"/>
    </location>
</feature>
<dbReference type="HOGENOM" id="CLU_321041_0_0_1"/>
<feature type="region of interest" description="Disordered" evidence="1">
    <location>
        <begin position="777"/>
        <end position="808"/>
    </location>
</feature>
<reference evidence="2 3" key="1">
    <citation type="journal article" date="2014" name="BMC Genomics">
        <title>Genome sequencing of four Aureobasidium pullulans varieties: biotechnological potential, stress tolerance, and description of new species.</title>
        <authorList>
            <person name="Gostin Ar C."/>
            <person name="Ohm R.A."/>
            <person name="Kogej T."/>
            <person name="Sonjak S."/>
            <person name="Turk M."/>
            <person name="Zajc J."/>
            <person name="Zalar P."/>
            <person name="Grube M."/>
            <person name="Sun H."/>
            <person name="Han J."/>
            <person name="Sharma A."/>
            <person name="Chiniquy J."/>
            <person name="Ngan C.Y."/>
            <person name="Lipzen A."/>
            <person name="Barry K."/>
            <person name="Grigoriev I.V."/>
            <person name="Gunde-Cimerman N."/>
        </authorList>
    </citation>
    <scope>NUCLEOTIDE SEQUENCE [LARGE SCALE GENOMIC DNA]</scope>
    <source>
        <strain evidence="2 3">CBS 147.97</strain>
    </source>
</reference>
<feature type="region of interest" description="Disordered" evidence="1">
    <location>
        <begin position="843"/>
        <end position="898"/>
    </location>
</feature>
<gene>
    <name evidence="2" type="ORF">M436DRAFT_73345</name>
</gene>
<proteinExistence type="predicted"/>
<organism evidence="2 3">
    <name type="scientific">Aureobasidium namibiae CBS 147.97</name>
    <dbReference type="NCBI Taxonomy" id="1043004"/>
    <lineage>
        <taxon>Eukaryota</taxon>
        <taxon>Fungi</taxon>
        <taxon>Dikarya</taxon>
        <taxon>Ascomycota</taxon>
        <taxon>Pezizomycotina</taxon>
        <taxon>Dothideomycetes</taxon>
        <taxon>Dothideomycetidae</taxon>
        <taxon>Dothideales</taxon>
        <taxon>Saccotheciaceae</taxon>
        <taxon>Aureobasidium</taxon>
    </lineage>
</organism>
<dbReference type="GeneID" id="25415285"/>
<accession>A0A074WGZ7</accession>
<evidence type="ECO:0000313" key="2">
    <source>
        <dbReference type="EMBL" id="KEQ72375.1"/>
    </source>
</evidence>
<feature type="region of interest" description="Disordered" evidence="1">
    <location>
        <begin position="522"/>
        <end position="543"/>
    </location>
</feature>
<name>A0A074WGZ7_9PEZI</name>
<feature type="region of interest" description="Disordered" evidence="1">
    <location>
        <begin position="166"/>
        <end position="233"/>
    </location>
</feature>
<feature type="compositionally biased region" description="Polar residues" evidence="1">
    <location>
        <begin position="653"/>
        <end position="675"/>
    </location>
</feature>
<dbReference type="Proteomes" id="UP000027730">
    <property type="component" value="Unassembled WGS sequence"/>
</dbReference>
<dbReference type="RefSeq" id="XP_013426786.1">
    <property type="nucleotide sequence ID" value="XM_013571332.1"/>
</dbReference>
<feature type="compositionally biased region" description="Polar residues" evidence="1">
    <location>
        <begin position="615"/>
        <end position="636"/>
    </location>
</feature>
<protein>
    <submittedName>
        <fullName evidence="2">Uncharacterized protein</fullName>
    </submittedName>
</protein>
<dbReference type="AlphaFoldDB" id="A0A074WGZ7"/>
<feature type="region of interest" description="Disordered" evidence="1">
    <location>
        <begin position="615"/>
        <end position="694"/>
    </location>
</feature>
<feature type="compositionally biased region" description="Basic and acidic residues" evidence="1">
    <location>
        <begin position="186"/>
        <end position="202"/>
    </location>
</feature>